<dbReference type="GO" id="GO:0007188">
    <property type="term" value="P:adenylate cyclase-modulating G protein-coupled receptor signaling pathway"/>
    <property type="evidence" value="ECO:0007669"/>
    <property type="project" value="TreeGrafter"/>
</dbReference>
<name>A0A3P6FG35_BRAOL</name>
<dbReference type="PANTHER" id="PTHR10218:SF321">
    <property type="entry name" value="EXTRA-LARGE GUANINE NUCLEOTIDE-BINDING PROTEIN 2"/>
    <property type="match status" value="1"/>
</dbReference>
<dbReference type="Pfam" id="PF00503">
    <property type="entry name" value="G-alpha"/>
    <property type="match status" value="1"/>
</dbReference>
<keyword evidence="3" id="KW-0807">Transducer</keyword>
<organism evidence="4">
    <name type="scientific">Brassica oleracea</name>
    <name type="common">Wild cabbage</name>
    <dbReference type="NCBI Taxonomy" id="3712"/>
    <lineage>
        <taxon>Eukaryota</taxon>
        <taxon>Viridiplantae</taxon>
        <taxon>Streptophyta</taxon>
        <taxon>Embryophyta</taxon>
        <taxon>Tracheophyta</taxon>
        <taxon>Spermatophyta</taxon>
        <taxon>Magnoliopsida</taxon>
        <taxon>eudicotyledons</taxon>
        <taxon>Gunneridae</taxon>
        <taxon>Pentapetalae</taxon>
        <taxon>rosids</taxon>
        <taxon>malvids</taxon>
        <taxon>Brassicales</taxon>
        <taxon>Brassicaceae</taxon>
        <taxon>Brassiceae</taxon>
        <taxon>Brassica</taxon>
    </lineage>
</organism>
<dbReference type="GO" id="GO:0001664">
    <property type="term" value="F:G protein-coupled receptor binding"/>
    <property type="evidence" value="ECO:0007669"/>
    <property type="project" value="TreeGrafter"/>
</dbReference>
<proteinExistence type="predicted"/>
<dbReference type="PANTHER" id="PTHR10218">
    <property type="entry name" value="GTP-BINDING PROTEIN ALPHA SUBUNIT"/>
    <property type="match status" value="1"/>
</dbReference>
<keyword evidence="1" id="KW-0547">Nucleotide-binding</keyword>
<dbReference type="PROSITE" id="PS51882">
    <property type="entry name" value="G_ALPHA"/>
    <property type="match status" value="1"/>
</dbReference>
<dbReference type="GO" id="GO:0005525">
    <property type="term" value="F:GTP binding"/>
    <property type="evidence" value="ECO:0007669"/>
    <property type="project" value="UniProtKB-KW"/>
</dbReference>
<sequence>MFEDADLVIFCGSLTDYGKYIEDSEGVLVNKMIANKQLFESMVTHPILADKRFLLVLTKFDLLEEKIEEVHLRTCEWFEDFNPLISQNQTSRHNPPMAQRAFYYVGFQFKRLYDSLVGPFGGRSFRPKLFVSQVSLDSDTVDNALRYAREILKWHVEETSMFQ</sequence>
<evidence type="ECO:0000313" key="4">
    <source>
        <dbReference type="EMBL" id="VDD48036.1"/>
    </source>
</evidence>
<evidence type="ECO:0000256" key="3">
    <source>
        <dbReference type="ARBA" id="ARBA00023224"/>
    </source>
</evidence>
<dbReference type="Gene3D" id="3.40.50.300">
    <property type="entry name" value="P-loop containing nucleotide triphosphate hydrolases"/>
    <property type="match status" value="1"/>
</dbReference>
<accession>A0A3P6FG35</accession>
<dbReference type="InterPro" id="IPR027417">
    <property type="entry name" value="P-loop_NTPase"/>
</dbReference>
<dbReference type="InterPro" id="IPR001019">
    <property type="entry name" value="Gprotein_alpha_su"/>
</dbReference>
<dbReference type="EMBL" id="LR031878">
    <property type="protein sequence ID" value="VDD48036.1"/>
    <property type="molecule type" value="Genomic_DNA"/>
</dbReference>
<evidence type="ECO:0000256" key="2">
    <source>
        <dbReference type="ARBA" id="ARBA00023134"/>
    </source>
</evidence>
<protein>
    <submittedName>
        <fullName evidence="4">Uncharacterized protein</fullName>
    </submittedName>
</protein>
<dbReference type="GO" id="GO:0005737">
    <property type="term" value="C:cytoplasm"/>
    <property type="evidence" value="ECO:0007669"/>
    <property type="project" value="TreeGrafter"/>
</dbReference>
<dbReference type="GO" id="GO:0031683">
    <property type="term" value="F:G-protein beta/gamma-subunit complex binding"/>
    <property type="evidence" value="ECO:0007669"/>
    <property type="project" value="InterPro"/>
</dbReference>
<dbReference type="SUPFAM" id="SSF52540">
    <property type="entry name" value="P-loop containing nucleoside triphosphate hydrolases"/>
    <property type="match status" value="1"/>
</dbReference>
<reference evidence="4" key="1">
    <citation type="submission" date="2018-11" db="EMBL/GenBank/DDBJ databases">
        <authorList>
            <consortium name="Genoscope - CEA"/>
            <person name="William W."/>
        </authorList>
    </citation>
    <scope>NUCLEOTIDE SEQUENCE</scope>
</reference>
<dbReference type="GO" id="GO:0005834">
    <property type="term" value="C:heterotrimeric G-protein complex"/>
    <property type="evidence" value="ECO:0007669"/>
    <property type="project" value="TreeGrafter"/>
</dbReference>
<gene>
    <name evidence="4" type="ORF">BOLC1T00425H</name>
</gene>
<evidence type="ECO:0000256" key="1">
    <source>
        <dbReference type="ARBA" id="ARBA00022741"/>
    </source>
</evidence>
<keyword evidence="2" id="KW-0342">GTP-binding</keyword>
<dbReference type="GO" id="GO:0003924">
    <property type="term" value="F:GTPase activity"/>
    <property type="evidence" value="ECO:0007669"/>
    <property type="project" value="InterPro"/>
</dbReference>
<dbReference type="AlphaFoldDB" id="A0A3P6FG35"/>